<reference evidence="2 3" key="1">
    <citation type="submission" date="2020-02" db="EMBL/GenBank/DDBJ databases">
        <authorList>
            <person name="Zheng R.K."/>
            <person name="Sun C.M."/>
        </authorList>
    </citation>
    <scope>NUCLEOTIDE SEQUENCE [LARGE SCALE GENOMIC DNA]</scope>
    <source>
        <strain evidence="3">zrk23</strain>
    </source>
</reference>
<dbReference type="EMBL" id="CP049109">
    <property type="protein sequence ID" value="QIG80576.1"/>
    <property type="molecule type" value="Genomic_DNA"/>
</dbReference>
<evidence type="ECO:0008006" key="4">
    <source>
        <dbReference type="Google" id="ProtNLM"/>
    </source>
</evidence>
<name>A0A6G6Y7M6_9SPHN</name>
<dbReference type="AlphaFoldDB" id="A0A6G6Y7M6"/>
<organism evidence="2 3">
    <name type="scientific">Stakelama tenebrarum</name>
    <dbReference type="NCBI Taxonomy" id="2711215"/>
    <lineage>
        <taxon>Bacteria</taxon>
        <taxon>Pseudomonadati</taxon>
        <taxon>Pseudomonadota</taxon>
        <taxon>Alphaproteobacteria</taxon>
        <taxon>Sphingomonadales</taxon>
        <taxon>Sphingomonadaceae</taxon>
        <taxon>Stakelama</taxon>
    </lineage>
</organism>
<feature type="transmembrane region" description="Helical" evidence="1">
    <location>
        <begin position="53"/>
        <end position="76"/>
    </location>
</feature>
<evidence type="ECO:0000256" key="1">
    <source>
        <dbReference type="SAM" id="Phobius"/>
    </source>
</evidence>
<dbReference type="Pfam" id="PF19851">
    <property type="entry name" value="DUF6326"/>
    <property type="match status" value="1"/>
</dbReference>
<dbReference type="RefSeq" id="WP_165327583.1">
    <property type="nucleotide sequence ID" value="NZ_CP049109.1"/>
</dbReference>
<keyword evidence="1" id="KW-0472">Membrane</keyword>
<dbReference type="InterPro" id="IPR046289">
    <property type="entry name" value="DUF6326"/>
</dbReference>
<dbReference type="Proteomes" id="UP000501568">
    <property type="component" value="Chromosome"/>
</dbReference>
<proteinExistence type="predicted"/>
<feature type="transmembrane region" description="Helical" evidence="1">
    <location>
        <begin position="12"/>
        <end position="33"/>
    </location>
</feature>
<keyword evidence="1" id="KW-0812">Transmembrane</keyword>
<keyword evidence="3" id="KW-1185">Reference proteome</keyword>
<protein>
    <recommendedName>
        <fullName evidence="4">DoxX family protein</fullName>
    </recommendedName>
</protein>
<sequence length="134" mass="14646">MTDLPIPLRVRIAALWATLMSLYIYNDYFKLYRPGVLGEMAAGRMGPLGPADATVLIIVSVMLAIPACMIALSVLLPPVASRWLSVVVALLYTAIEALAFVGAYPAYQIIVALELLTTLTILWMALRWPRPDAT</sequence>
<keyword evidence="1" id="KW-1133">Transmembrane helix</keyword>
<evidence type="ECO:0000313" key="2">
    <source>
        <dbReference type="EMBL" id="QIG80576.1"/>
    </source>
</evidence>
<feature type="transmembrane region" description="Helical" evidence="1">
    <location>
        <begin position="107"/>
        <end position="126"/>
    </location>
</feature>
<accession>A0A6G6Y7M6</accession>
<dbReference type="KEGG" id="spzr:G5C33_12830"/>
<evidence type="ECO:0000313" key="3">
    <source>
        <dbReference type="Proteomes" id="UP000501568"/>
    </source>
</evidence>
<gene>
    <name evidence="2" type="ORF">G5C33_12830</name>
</gene>
<feature type="transmembrane region" description="Helical" evidence="1">
    <location>
        <begin position="83"/>
        <end position="101"/>
    </location>
</feature>